<dbReference type="InterPro" id="IPR008271">
    <property type="entry name" value="Ser/Thr_kinase_AS"/>
</dbReference>
<organism evidence="10 11">
    <name type="scientific">Coccomyxa subellipsoidea (strain C-169)</name>
    <name type="common">Green microalga</name>
    <dbReference type="NCBI Taxonomy" id="574566"/>
    <lineage>
        <taxon>Eukaryota</taxon>
        <taxon>Viridiplantae</taxon>
        <taxon>Chlorophyta</taxon>
        <taxon>core chlorophytes</taxon>
        <taxon>Trebouxiophyceae</taxon>
        <taxon>Trebouxiophyceae incertae sedis</taxon>
        <taxon>Coccomyxaceae</taxon>
        <taxon>Coccomyxa</taxon>
        <taxon>Coccomyxa subellipsoidea</taxon>
    </lineage>
</organism>
<dbReference type="eggNOG" id="KOG0032">
    <property type="taxonomic scope" value="Eukaryota"/>
</dbReference>
<dbReference type="Gene3D" id="1.10.510.10">
    <property type="entry name" value="Transferase(Phosphotransferase) domain 1"/>
    <property type="match status" value="1"/>
</dbReference>
<keyword evidence="5" id="KW-0106">Calcium</keyword>
<reference evidence="10 11" key="1">
    <citation type="journal article" date="2012" name="Genome Biol.">
        <title>The genome of the polar eukaryotic microalga coccomyxa subellipsoidea reveals traits of cold adaptation.</title>
        <authorList>
            <person name="Blanc G."/>
            <person name="Agarkova I."/>
            <person name="Grimwood J."/>
            <person name="Kuo A."/>
            <person name="Brueggeman A."/>
            <person name="Dunigan D."/>
            <person name="Gurnon J."/>
            <person name="Ladunga I."/>
            <person name="Lindquist E."/>
            <person name="Lucas S."/>
            <person name="Pangilinan J."/>
            <person name="Proschold T."/>
            <person name="Salamov A."/>
            <person name="Schmutz J."/>
            <person name="Weeks D."/>
            <person name="Yamada T."/>
            <person name="Claverie J.M."/>
            <person name="Grigoriev I."/>
            <person name="Van Etten J."/>
            <person name="Lomsadze A."/>
            <person name="Borodovsky M."/>
        </authorList>
    </citation>
    <scope>NUCLEOTIDE SEQUENCE [LARGE SCALE GENOMIC DNA]</scope>
    <source>
        <strain evidence="10 11">C-169</strain>
    </source>
</reference>
<comment type="caution">
    <text evidence="10">The sequence shown here is derived from an EMBL/GenBank/DDBJ whole genome shotgun (WGS) entry which is preliminary data.</text>
</comment>
<evidence type="ECO:0000256" key="7">
    <source>
        <dbReference type="PROSITE-ProRule" id="PRU10141"/>
    </source>
</evidence>
<dbReference type="PROSITE" id="PS00018">
    <property type="entry name" value="EF_HAND_1"/>
    <property type="match status" value="1"/>
</dbReference>
<keyword evidence="11" id="KW-1185">Reference proteome</keyword>
<dbReference type="InterPro" id="IPR002048">
    <property type="entry name" value="EF_hand_dom"/>
</dbReference>
<evidence type="ECO:0000256" key="2">
    <source>
        <dbReference type="ARBA" id="ARBA00022679"/>
    </source>
</evidence>
<keyword evidence="4" id="KW-0418">Kinase</keyword>
<dbReference type="InterPro" id="IPR018247">
    <property type="entry name" value="EF_Hand_1_Ca_BS"/>
</dbReference>
<dbReference type="InterPro" id="IPR011992">
    <property type="entry name" value="EF-hand-dom_pair"/>
</dbReference>
<dbReference type="GO" id="GO:0005524">
    <property type="term" value="F:ATP binding"/>
    <property type="evidence" value="ECO:0007669"/>
    <property type="project" value="UniProtKB-UniRule"/>
</dbReference>
<proteinExistence type="predicted"/>
<dbReference type="OrthoDB" id="40902at2759"/>
<dbReference type="PANTHER" id="PTHR24349">
    <property type="entry name" value="SERINE/THREONINE-PROTEIN KINASE"/>
    <property type="match status" value="1"/>
</dbReference>
<keyword evidence="3 7" id="KW-0547">Nucleotide-binding</keyword>
<dbReference type="GO" id="GO:0004674">
    <property type="term" value="F:protein serine/threonine kinase activity"/>
    <property type="evidence" value="ECO:0007669"/>
    <property type="project" value="UniProtKB-KW"/>
</dbReference>
<dbReference type="GeneID" id="17044392"/>
<evidence type="ECO:0000256" key="6">
    <source>
        <dbReference type="ARBA" id="ARBA00022840"/>
    </source>
</evidence>
<dbReference type="SMART" id="SM00220">
    <property type="entry name" value="S_TKc"/>
    <property type="match status" value="1"/>
</dbReference>
<dbReference type="InterPro" id="IPR050205">
    <property type="entry name" value="CDPK_Ser/Thr_kinases"/>
</dbReference>
<evidence type="ECO:0000256" key="4">
    <source>
        <dbReference type="ARBA" id="ARBA00022777"/>
    </source>
</evidence>
<name>I0Z6W3_COCSC</name>
<keyword evidence="6 7" id="KW-0067">ATP-binding</keyword>
<dbReference type="AlphaFoldDB" id="I0Z6W3"/>
<evidence type="ECO:0000313" key="10">
    <source>
        <dbReference type="EMBL" id="EIE26382.1"/>
    </source>
</evidence>
<gene>
    <name evidence="10" type="ORF">COCSUDRAFT_2460</name>
</gene>
<dbReference type="SUPFAM" id="SSF47473">
    <property type="entry name" value="EF-hand"/>
    <property type="match status" value="1"/>
</dbReference>
<evidence type="ECO:0000256" key="3">
    <source>
        <dbReference type="ARBA" id="ARBA00022741"/>
    </source>
</evidence>
<evidence type="ECO:0000259" key="9">
    <source>
        <dbReference type="SMART" id="SM00220"/>
    </source>
</evidence>
<dbReference type="RefSeq" id="XP_005650926.1">
    <property type="nucleotide sequence ID" value="XM_005650869.1"/>
</dbReference>
<dbReference type="Pfam" id="PF00069">
    <property type="entry name" value="Pkinase"/>
    <property type="match status" value="1"/>
</dbReference>
<protein>
    <submittedName>
        <fullName evidence="10">Pkinase-domain-containing protein</fullName>
    </submittedName>
</protein>
<evidence type="ECO:0000256" key="5">
    <source>
        <dbReference type="ARBA" id="ARBA00022837"/>
    </source>
</evidence>
<sequence length="433" mass="47977">GLPMNLKDHFDLGRPLGHGGNAVVVRAISRHTGKEYACKCISKRADHKFAIQRELDAVRKLRGALNIAAFEDAYEDNEHVYIITELCRGGELWHRVGDKHYSERTVASYMRAVLRTLAQFHSHRLLHRDIKPGNFMLLSEDERSPLKAIDFGLAVSFDAEQLPRSDLGLEGTPWFMAPEVLSSAVVPASDIWSAGVMAHQLLTGRFPFDDRANPGRPAISKIWQSILLDKLNFKRSCWDGISDEGKDFVAQLLNKDPAKRPTAKEALKHPWLRGSVSDRSTGKPLSLKVVQRIQRYGQSSQFKRTVLEFIVEEMLAARSAEPADATSCPVGRGATPVVTSPIICCVGGAGYKLDTGEVDRLLDQLDLGHTGRVAKGQFAASQIDWGALQQDHARWLDCVRRAFAEFDADGDGVCSVDEIVACLKTKLPLTEVR</sequence>
<accession>I0Z6W3</accession>
<dbReference type="Proteomes" id="UP000007264">
    <property type="component" value="Unassembled WGS sequence"/>
</dbReference>
<dbReference type="InterPro" id="IPR000719">
    <property type="entry name" value="Prot_kinase_dom"/>
</dbReference>
<dbReference type="PROSITE" id="PS00108">
    <property type="entry name" value="PROTEIN_KINASE_ST"/>
    <property type="match status" value="1"/>
</dbReference>
<feature type="binding site" evidence="7">
    <location>
        <position position="39"/>
    </location>
    <ligand>
        <name>ATP</name>
        <dbReference type="ChEBI" id="CHEBI:30616"/>
    </ligand>
</feature>
<dbReference type="Gene3D" id="1.10.238.10">
    <property type="entry name" value="EF-hand"/>
    <property type="match status" value="1"/>
</dbReference>
<evidence type="ECO:0000313" key="11">
    <source>
        <dbReference type="Proteomes" id="UP000007264"/>
    </source>
</evidence>
<dbReference type="KEGG" id="csl:COCSUDRAFT_2460"/>
<dbReference type="SUPFAM" id="SSF56112">
    <property type="entry name" value="Protein kinase-like (PK-like)"/>
    <property type="match status" value="1"/>
</dbReference>
<feature type="domain" description="Protein kinase" evidence="9">
    <location>
        <begin position="10"/>
        <end position="272"/>
    </location>
</feature>
<dbReference type="InterPro" id="IPR017441">
    <property type="entry name" value="Protein_kinase_ATP_BS"/>
</dbReference>
<dbReference type="Gene3D" id="3.30.200.20">
    <property type="entry name" value="Phosphorylase Kinase, domain 1"/>
    <property type="match status" value="1"/>
</dbReference>
<dbReference type="PROSITE" id="PS00107">
    <property type="entry name" value="PROTEIN_KINASE_ATP"/>
    <property type="match status" value="1"/>
</dbReference>
<dbReference type="GO" id="GO:0005509">
    <property type="term" value="F:calcium ion binding"/>
    <property type="evidence" value="ECO:0007669"/>
    <property type="project" value="InterPro"/>
</dbReference>
<dbReference type="STRING" id="574566.I0Z6W3"/>
<feature type="domain" description="EF-hand" evidence="8">
    <location>
        <begin position="398"/>
        <end position="426"/>
    </location>
</feature>
<dbReference type="SMART" id="SM00054">
    <property type="entry name" value="EFh"/>
    <property type="match status" value="1"/>
</dbReference>
<keyword evidence="2" id="KW-0808">Transferase</keyword>
<evidence type="ECO:0000256" key="1">
    <source>
        <dbReference type="ARBA" id="ARBA00022527"/>
    </source>
</evidence>
<feature type="non-terminal residue" evidence="10">
    <location>
        <position position="1"/>
    </location>
</feature>
<evidence type="ECO:0000259" key="8">
    <source>
        <dbReference type="SMART" id="SM00054"/>
    </source>
</evidence>
<keyword evidence="1" id="KW-0723">Serine/threonine-protein kinase</keyword>
<feature type="non-terminal residue" evidence="10">
    <location>
        <position position="433"/>
    </location>
</feature>
<dbReference type="EMBL" id="AGSI01000002">
    <property type="protein sequence ID" value="EIE26382.1"/>
    <property type="molecule type" value="Genomic_DNA"/>
</dbReference>
<dbReference type="InterPro" id="IPR011009">
    <property type="entry name" value="Kinase-like_dom_sf"/>
</dbReference>